<dbReference type="InterPro" id="IPR035994">
    <property type="entry name" value="Nucleoside_phosphorylase_sf"/>
</dbReference>
<dbReference type="OrthoDB" id="1577640at2759"/>
<dbReference type="SUPFAM" id="SSF53167">
    <property type="entry name" value="Purine and uridine phosphorylases"/>
    <property type="match status" value="1"/>
</dbReference>
<dbReference type="GO" id="GO:0009116">
    <property type="term" value="P:nucleoside metabolic process"/>
    <property type="evidence" value="ECO:0007669"/>
    <property type="project" value="InterPro"/>
</dbReference>
<protein>
    <submittedName>
        <fullName evidence="2">Uncharacterized protein LOC106154834</fullName>
    </submittedName>
</protein>
<dbReference type="PANTHER" id="PTHR47705">
    <property type="entry name" value="AGAP000321-PA"/>
    <property type="match status" value="1"/>
</dbReference>
<dbReference type="FunCoup" id="A0A1S3HH22">
    <property type="interactions" value="36"/>
</dbReference>
<name>A0A1S3HH22_LINAN</name>
<dbReference type="STRING" id="7574.A0A1S3HH22"/>
<dbReference type="Gene3D" id="3.40.50.1580">
    <property type="entry name" value="Nucleoside phosphorylase domain"/>
    <property type="match status" value="1"/>
</dbReference>
<dbReference type="GeneID" id="106154834"/>
<dbReference type="PANTHER" id="PTHR47705:SF1">
    <property type="entry name" value="PNP_UDP_1 DOMAIN-CONTAINING PROTEIN"/>
    <property type="match status" value="1"/>
</dbReference>
<gene>
    <name evidence="2" type="primary">LOC106154834</name>
</gene>
<keyword evidence="1" id="KW-1185">Reference proteome</keyword>
<dbReference type="GO" id="GO:0003824">
    <property type="term" value="F:catalytic activity"/>
    <property type="evidence" value="ECO:0007669"/>
    <property type="project" value="InterPro"/>
</dbReference>
<organism evidence="1 2">
    <name type="scientific">Lingula anatina</name>
    <name type="common">Brachiopod</name>
    <name type="synonym">Lingula unguis</name>
    <dbReference type="NCBI Taxonomy" id="7574"/>
    <lineage>
        <taxon>Eukaryota</taxon>
        <taxon>Metazoa</taxon>
        <taxon>Spiralia</taxon>
        <taxon>Lophotrochozoa</taxon>
        <taxon>Brachiopoda</taxon>
        <taxon>Linguliformea</taxon>
        <taxon>Lingulata</taxon>
        <taxon>Lingulida</taxon>
        <taxon>Linguloidea</taxon>
        <taxon>Lingulidae</taxon>
        <taxon>Lingula</taxon>
    </lineage>
</organism>
<dbReference type="AlphaFoldDB" id="A0A1S3HH22"/>
<dbReference type="Proteomes" id="UP000085678">
    <property type="component" value="Unplaced"/>
</dbReference>
<dbReference type="InParanoid" id="A0A1S3HH22"/>
<dbReference type="KEGG" id="lak:106154834"/>
<reference evidence="2" key="1">
    <citation type="submission" date="2025-08" db="UniProtKB">
        <authorList>
            <consortium name="RefSeq"/>
        </authorList>
    </citation>
    <scope>IDENTIFICATION</scope>
    <source>
        <tissue evidence="2">Gonads</tissue>
    </source>
</reference>
<sequence>MTLTDTNLDNLAEEAVVMTPLIFGESMVVRVEKLPPDDIDFSLVQHVAGGPYTGIYVNKAVKVMPSLEEPQVSAGLRAYLVDPEADDPDVYYLEERVFRFWFRDGVNEASQVATAEKFFQEVCDPEEFPRDYTSFARRVLLLTRKFLMIRKVELELIPVNEESALSDSSYMHQQEVLVATTMSTLSTEDAGRSGRKGAGVRRGPSFKKLVKGPSFREKLTPSKRGRVLIWIAKKQKVLNILENAFPNSLAAEELVRIAGFRSQDLLSVSVILKGLQSKGLISEVASGSWMRIPTSTEEHGQTHEIKVVKNLPQLSGSEQPTIAIVTLLYCEKLAVDAMMDRKTTYVRFKTEGESLVYTVGMIGPHKVVSTKLARVGSGKGAMISAGNVITRLSGTFNKVEHVLLVGCGGGVPDYNDYSKHTRLGDVVISQAENAGDVVYMYCQTPDKGMSFDTRGYAPSDPTIHEVINRLRNKYENDAFYGRPWEAYMDDALRGLGDEGSRFEKPPSKTDRLYKVVDANQIVEVEHPTAPDSVDGAPKLNLRYGLIACGNTITRRDDIRQEFAVANNIKAYDCDFQAVFDSIEGNRKDSFVVIRGIADYVDGSRKKDWQPYSSLAAAAYMKALILSFPYDEPLTP</sequence>
<accession>A0A1S3HH22</accession>
<proteinExistence type="predicted"/>
<evidence type="ECO:0000313" key="2">
    <source>
        <dbReference type="RefSeq" id="XP_013384796.1"/>
    </source>
</evidence>
<dbReference type="RefSeq" id="XP_013384796.1">
    <property type="nucleotide sequence ID" value="XM_013529342.2"/>
</dbReference>
<evidence type="ECO:0000313" key="1">
    <source>
        <dbReference type="Proteomes" id="UP000085678"/>
    </source>
</evidence>